<dbReference type="AlphaFoldDB" id="A0A0C2IMY9"/>
<proteinExistence type="predicted"/>
<evidence type="ECO:0000256" key="1">
    <source>
        <dbReference type="SAM" id="MobiDB-lite"/>
    </source>
</evidence>
<feature type="region of interest" description="Disordered" evidence="1">
    <location>
        <begin position="646"/>
        <end position="667"/>
    </location>
</feature>
<dbReference type="Pfam" id="PF12828">
    <property type="entry name" value="PXB"/>
    <property type="match status" value="1"/>
</dbReference>
<feature type="compositionally biased region" description="Polar residues" evidence="1">
    <location>
        <begin position="747"/>
        <end position="761"/>
    </location>
</feature>
<feature type="region of interest" description="Disordered" evidence="1">
    <location>
        <begin position="1"/>
        <end position="25"/>
    </location>
</feature>
<feature type="region of interest" description="Disordered" evidence="1">
    <location>
        <begin position="58"/>
        <end position="95"/>
    </location>
</feature>
<dbReference type="VEuPathDB" id="FungiDB:SPBR_08185"/>
<keyword evidence="5" id="KW-1185">Reference proteome</keyword>
<dbReference type="RefSeq" id="XP_040614357.1">
    <property type="nucleotide sequence ID" value="XM_040766423.1"/>
</dbReference>
<dbReference type="GeneID" id="63681344"/>
<protein>
    <submittedName>
        <fullName evidence="4">Px domain containing protein</fullName>
    </submittedName>
</protein>
<feature type="region of interest" description="Disordered" evidence="1">
    <location>
        <begin position="560"/>
        <end position="591"/>
    </location>
</feature>
<feature type="compositionally biased region" description="Polar residues" evidence="1">
    <location>
        <begin position="564"/>
        <end position="575"/>
    </location>
</feature>
<dbReference type="GO" id="GO:0035091">
    <property type="term" value="F:phosphatidylinositol binding"/>
    <property type="evidence" value="ECO:0007669"/>
    <property type="project" value="TreeGrafter"/>
</dbReference>
<feature type="compositionally biased region" description="Gly residues" evidence="1">
    <location>
        <begin position="715"/>
        <end position="728"/>
    </location>
</feature>
<dbReference type="InterPro" id="IPR024555">
    <property type="entry name" value="PX-associated"/>
</dbReference>
<dbReference type="InterPro" id="IPR024554">
    <property type="entry name" value="LEC1-like_C"/>
</dbReference>
<dbReference type="Proteomes" id="UP000031575">
    <property type="component" value="Unassembled WGS sequence"/>
</dbReference>
<evidence type="ECO:0000259" key="2">
    <source>
        <dbReference type="Pfam" id="PF12825"/>
    </source>
</evidence>
<name>A0A0C2IMY9_9PEZI</name>
<dbReference type="HOGENOM" id="CLU_024451_0_0_1"/>
<gene>
    <name evidence="4" type="ORF">SPBR_08185</name>
</gene>
<organism evidence="4 5">
    <name type="scientific">Sporothrix brasiliensis 5110</name>
    <dbReference type="NCBI Taxonomy" id="1398154"/>
    <lineage>
        <taxon>Eukaryota</taxon>
        <taxon>Fungi</taxon>
        <taxon>Dikarya</taxon>
        <taxon>Ascomycota</taxon>
        <taxon>Pezizomycotina</taxon>
        <taxon>Sordariomycetes</taxon>
        <taxon>Sordariomycetidae</taxon>
        <taxon>Ophiostomatales</taxon>
        <taxon>Ophiostomataceae</taxon>
        <taxon>Sporothrix</taxon>
    </lineage>
</organism>
<dbReference type="PANTHER" id="PTHR47185:SF2">
    <property type="entry name" value="FUNGAL PROTEIN"/>
    <property type="match status" value="1"/>
</dbReference>
<comment type="caution">
    <text evidence="4">The sequence shown here is derived from an EMBL/GenBank/DDBJ whole genome shotgun (WGS) entry which is preliminary data.</text>
</comment>
<feature type="region of interest" description="Disordered" evidence="1">
    <location>
        <begin position="699"/>
        <end position="782"/>
    </location>
</feature>
<dbReference type="PANTHER" id="PTHR47185">
    <property type="entry name" value="PX DOMAIN-CONTAINING PROTEIN YPR097W"/>
    <property type="match status" value="1"/>
</dbReference>
<dbReference type="InterPro" id="IPR047168">
    <property type="entry name" value="LEC1-like"/>
</dbReference>
<feature type="domain" description="PX-associated" evidence="3">
    <location>
        <begin position="24"/>
        <end position="172"/>
    </location>
</feature>
<evidence type="ECO:0000313" key="4">
    <source>
        <dbReference type="EMBL" id="KIH86347.1"/>
    </source>
</evidence>
<accession>A0A0C2IMY9</accession>
<reference evidence="4 5" key="1">
    <citation type="journal article" date="2014" name="BMC Genomics">
        <title>Comparative genomics of the major fungal agents of human and animal Sporotrichosis: Sporothrix schenckii and Sporothrix brasiliensis.</title>
        <authorList>
            <person name="Teixeira M.M."/>
            <person name="de Almeida L.G."/>
            <person name="Kubitschek-Barreira P."/>
            <person name="Alves F.L."/>
            <person name="Kioshima E.S."/>
            <person name="Abadio A.K."/>
            <person name="Fernandes L."/>
            <person name="Derengowski L.S."/>
            <person name="Ferreira K.S."/>
            <person name="Souza R.C."/>
            <person name="Ruiz J.C."/>
            <person name="de Andrade N.C."/>
            <person name="Paes H.C."/>
            <person name="Nicola A.M."/>
            <person name="Albuquerque P."/>
            <person name="Gerber A.L."/>
            <person name="Martins V.P."/>
            <person name="Peconick L.D."/>
            <person name="Neto A.V."/>
            <person name="Chaucanez C.B."/>
            <person name="Silva P.A."/>
            <person name="Cunha O.L."/>
            <person name="de Oliveira F.F."/>
            <person name="dos Santos T.C."/>
            <person name="Barros A.L."/>
            <person name="Soares M.A."/>
            <person name="de Oliveira L.M."/>
            <person name="Marini M.M."/>
            <person name="Villalobos-Duno H."/>
            <person name="Cunha M.M."/>
            <person name="de Hoog S."/>
            <person name="da Silveira J.F."/>
            <person name="Henrissat B."/>
            <person name="Nino-Vega G.A."/>
            <person name="Cisalpino P.S."/>
            <person name="Mora-Montes H.M."/>
            <person name="Almeida S.R."/>
            <person name="Stajich J.E."/>
            <person name="Lopes-Bezerra L.M."/>
            <person name="Vasconcelos A.T."/>
            <person name="Felipe M.S."/>
        </authorList>
    </citation>
    <scope>NUCLEOTIDE SEQUENCE [LARGE SCALE GENOMIC DNA]</scope>
    <source>
        <strain evidence="4 5">5110</strain>
    </source>
</reference>
<dbReference type="Pfam" id="PF12825">
    <property type="entry name" value="DUF3818"/>
    <property type="match status" value="1"/>
</dbReference>
<dbReference type="OrthoDB" id="2117459at2759"/>
<evidence type="ECO:0000259" key="3">
    <source>
        <dbReference type="Pfam" id="PF12828"/>
    </source>
</evidence>
<feature type="domain" description="PX" evidence="2">
    <location>
        <begin position="223"/>
        <end position="558"/>
    </location>
</feature>
<evidence type="ECO:0000313" key="5">
    <source>
        <dbReference type="Proteomes" id="UP000031575"/>
    </source>
</evidence>
<dbReference type="EMBL" id="AWTV01000011">
    <property type="protein sequence ID" value="KIH86347.1"/>
    <property type="molecule type" value="Genomic_DNA"/>
</dbReference>
<sequence length="815" mass="87843">MPTEATDTDAGPPPGRPPANTAAATLSAPQLHALFDILTRYETYYEVQDFRDPDTISAYGTPFVERKPPASTGNGNRDQQEGKDENDATGSTPTNVVYARQSRSPILHMLFNKTVMTLPPAQTLPPAFWHVRVQGIMEQLAGAELSESYDQGAMGTRKMLATAASALVESLGRGALGGYPAHPTSEQDKTLAEQTYDTANAADFARAWDDVLRAAVYDDLVDELFAYAATHPDMEGHSPAVAAAADYIIVHIAEFLHYVFVLSPNGRYLTKLVDSVQLLVPYSLVRQTLRVSNAATMINGMMKLLLAKLSVGGLTNWIGLTSTADDGMNLLQRIVSLVLSYDASNFKKAADKIDKERTASKAQLAAIREHMARPRAYHEAVRNESLTKASSTNDGHHASMVAAILDSVDPSLTSSLTESQYAQLAQYYAALLSVHDRRELTNVFCRQSPDLFTQAVRDGVAAFDPIIRGIHDKIDLKEHVSDIESFINEFIEISKGTKPASKTSKNEDRILPTIKDYVELLRRNRHLLYKWLHRVAHDTPDIRETFRRWAIETIKIFRGPGASESGNRDGTPTASTEKKNDLGASRLEGSAGAMDPDLRALFATLPADVQTNVVSVLDEQVAYLGALDEAAAQQRQVLLDKINAPSNTAEDESTSSSSPSSKQAPGSGRFIARWQELLDDTVIGPGTAYGPLRHGKDVAHITAPGKTGASPSGAGNSGGPNGLSGGGSNASSSKSNLRKLDGGFLSGISSALSSRNTSPERTPTPIPASAATPGRIDVGPRPPNVLPVVDALGTQFRQLLVERTSRPTEPVKDSN</sequence>